<proteinExistence type="predicted"/>
<dbReference type="AlphaFoldDB" id="A0A327NHI6"/>
<gene>
    <name evidence="1" type="ORF">HMF3257_04090</name>
</gene>
<organism evidence="1 2">
    <name type="scientific">Spirosoma telluris</name>
    <dbReference type="NCBI Taxonomy" id="2183553"/>
    <lineage>
        <taxon>Bacteria</taxon>
        <taxon>Pseudomonadati</taxon>
        <taxon>Bacteroidota</taxon>
        <taxon>Cytophagia</taxon>
        <taxon>Cytophagales</taxon>
        <taxon>Cytophagaceae</taxon>
        <taxon>Spirosoma</taxon>
    </lineage>
</organism>
<comment type="caution">
    <text evidence="1">The sequence shown here is derived from an EMBL/GenBank/DDBJ whole genome shotgun (WGS) entry which is preliminary data.</text>
</comment>
<reference evidence="1 2" key="1">
    <citation type="submission" date="2018-06" db="EMBL/GenBank/DDBJ databases">
        <title>Spirosoma sp. HMF3257 Genome sequencing and assembly.</title>
        <authorList>
            <person name="Kang H."/>
            <person name="Cha I."/>
            <person name="Kim H."/>
            <person name="Kang J."/>
            <person name="Joh K."/>
        </authorList>
    </citation>
    <scope>NUCLEOTIDE SEQUENCE [LARGE SCALE GENOMIC DNA]</scope>
    <source>
        <strain evidence="1 2">HMF3257</strain>
    </source>
</reference>
<evidence type="ECO:0000313" key="2">
    <source>
        <dbReference type="Proteomes" id="UP000249016"/>
    </source>
</evidence>
<dbReference type="EMBL" id="QLII01000001">
    <property type="protein sequence ID" value="RAI73789.1"/>
    <property type="molecule type" value="Genomic_DNA"/>
</dbReference>
<keyword evidence="2" id="KW-1185">Reference proteome</keyword>
<dbReference type="Proteomes" id="UP000249016">
    <property type="component" value="Unassembled WGS sequence"/>
</dbReference>
<evidence type="ECO:0000313" key="1">
    <source>
        <dbReference type="EMBL" id="RAI73789.1"/>
    </source>
</evidence>
<name>A0A327NHI6_9BACT</name>
<accession>A0A327NHI6</accession>
<protein>
    <submittedName>
        <fullName evidence="1">Uncharacterized protein</fullName>
    </submittedName>
</protein>
<sequence length="139" mass="16815">MEQIKQVLYSYFQFRAAVLRVFEDHHLPKDELKLLIVQDSNAIYRRRNNPSLWQPAEIHRLGKRLGIWDGQYNRLQSLCHLLECLPQDEQLQVYKWACLTVDKMIARSQNVNNWQSRELYKLLSWFSRKPMASQTRIRR</sequence>